<dbReference type="AlphaFoldDB" id="A0A5C4THM1"/>
<organism evidence="5 6">
    <name type="scientific">Paenibacillus hemerocallicola</name>
    <dbReference type="NCBI Taxonomy" id="1172614"/>
    <lineage>
        <taxon>Bacteria</taxon>
        <taxon>Bacillati</taxon>
        <taxon>Bacillota</taxon>
        <taxon>Bacilli</taxon>
        <taxon>Bacillales</taxon>
        <taxon>Paenibacillaceae</taxon>
        <taxon>Paenibacillus</taxon>
    </lineage>
</organism>
<dbReference type="InterPro" id="IPR055170">
    <property type="entry name" value="GFO_IDH_MocA-like_dom"/>
</dbReference>
<evidence type="ECO:0000256" key="1">
    <source>
        <dbReference type="ARBA" id="ARBA00010928"/>
    </source>
</evidence>
<keyword evidence="6" id="KW-1185">Reference proteome</keyword>
<comment type="caution">
    <text evidence="5">The sequence shown here is derived from an EMBL/GenBank/DDBJ whole genome shotgun (WGS) entry which is preliminary data.</text>
</comment>
<feature type="domain" description="GFO/IDH/MocA-like oxidoreductase" evidence="4">
    <location>
        <begin position="131"/>
        <end position="247"/>
    </location>
</feature>
<evidence type="ECO:0000313" key="5">
    <source>
        <dbReference type="EMBL" id="TNJ67970.1"/>
    </source>
</evidence>
<evidence type="ECO:0000259" key="4">
    <source>
        <dbReference type="Pfam" id="PF22725"/>
    </source>
</evidence>
<reference evidence="5 6" key="1">
    <citation type="submission" date="2019-05" db="EMBL/GenBank/DDBJ databases">
        <title>We sequenced the genome of Paenibacillus hemerocallicola KCTC 33185 for further insight into its adaptation and study the phylogeny of Paenibacillus.</title>
        <authorList>
            <person name="Narsing Rao M.P."/>
        </authorList>
    </citation>
    <scope>NUCLEOTIDE SEQUENCE [LARGE SCALE GENOMIC DNA]</scope>
    <source>
        <strain evidence="5 6">KCTC 33185</strain>
    </source>
</reference>
<dbReference type="RefSeq" id="WP_139600478.1">
    <property type="nucleotide sequence ID" value="NZ_VDCQ01000002.1"/>
</dbReference>
<dbReference type="Pfam" id="PF22725">
    <property type="entry name" value="GFO_IDH_MocA_C3"/>
    <property type="match status" value="1"/>
</dbReference>
<dbReference type="InterPro" id="IPR036291">
    <property type="entry name" value="NAD(P)-bd_dom_sf"/>
</dbReference>
<dbReference type="OrthoDB" id="9815825at2"/>
<dbReference type="InterPro" id="IPR050984">
    <property type="entry name" value="Gfo/Idh/MocA_domain"/>
</dbReference>
<dbReference type="Pfam" id="PF01408">
    <property type="entry name" value="GFO_IDH_MocA"/>
    <property type="match status" value="1"/>
</dbReference>
<dbReference type="PANTHER" id="PTHR22604:SF105">
    <property type="entry name" value="TRANS-1,2-DIHYDROBENZENE-1,2-DIOL DEHYDROGENASE"/>
    <property type="match status" value="1"/>
</dbReference>
<dbReference type="GO" id="GO:0016491">
    <property type="term" value="F:oxidoreductase activity"/>
    <property type="evidence" value="ECO:0007669"/>
    <property type="project" value="UniProtKB-KW"/>
</dbReference>
<feature type="domain" description="Gfo/Idh/MocA-like oxidoreductase N-terminal" evidence="3">
    <location>
        <begin position="4"/>
        <end position="120"/>
    </location>
</feature>
<keyword evidence="2" id="KW-0560">Oxidoreductase</keyword>
<protein>
    <submittedName>
        <fullName evidence="5">Gfo/Idh/MocA family oxidoreductase</fullName>
    </submittedName>
</protein>
<comment type="similarity">
    <text evidence="1">Belongs to the Gfo/Idh/MocA family.</text>
</comment>
<accession>A0A5C4THM1</accession>
<name>A0A5C4THM1_9BACL</name>
<sequence length="324" mass="35658">MKKLRWGVLGTGNIVGKGGPALHRSENGEWLGVAGRTIENSRKAADTYGVPRAYAGYRELLDDPEIDAVYIALLNHVHKEWALEAIKAGKHVLMEKPFALNTADAEEIIGLAKRHGVRVEEAFIWRTMEGHQYAKEAIRGGMIGEPVFFRGSFSFQAAQTSTRLNEAWGGGTLYDVGCYLVSWSRFQFGEEPEFADSRMYRADGKGVDVRFAGTLLFPSGGTAHMTAALDMPYSCVYQILGTKGELEVKQSANAQSVTLEVTVNGESKSFTTDRVAPFCLQAERFAAYALEGDLATDSEQSILAQARAMDALFRSDKERARIKL</sequence>
<dbReference type="Gene3D" id="3.30.360.10">
    <property type="entry name" value="Dihydrodipicolinate Reductase, domain 2"/>
    <property type="match status" value="1"/>
</dbReference>
<gene>
    <name evidence="5" type="ORF">FE784_02190</name>
</gene>
<proteinExistence type="inferred from homology"/>
<evidence type="ECO:0000259" key="3">
    <source>
        <dbReference type="Pfam" id="PF01408"/>
    </source>
</evidence>
<dbReference type="GO" id="GO:0000166">
    <property type="term" value="F:nucleotide binding"/>
    <property type="evidence" value="ECO:0007669"/>
    <property type="project" value="InterPro"/>
</dbReference>
<dbReference type="SUPFAM" id="SSF51735">
    <property type="entry name" value="NAD(P)-binding Rossmann-fold domains"/>
    <property type="match status" value="1"/>
</dbReference>
<evidence type="ECO:0000256" key="2">
    <source>
        <dbReference type="ARBA" id="ARBA00023002"/>
    </source>
</evidence>
<dbReference type="Proteomes" id="UP000307943">
    <property type="component" value="Unassembled WGS sequence"/>
</dbReference>
<dbReference type="EMBL" id="VDCQ01000002">
    <property type="protein sequence ID" value="TNJ67970.1"/>
    <property type="molecule type" value="Genomic_DNA"/>
</dbReference>
<dbReference type="Gene3D" id="3.40.50.720">
    <property type="entry name" value="NAD(P)-binding Rossmann-like Domain"/>
    <property type="match status" value="1"/>
</dbReference>
<evidence type="ECO:0000313" key="6">
    <source>
        <dbReference type="Proteomes" id="UP000307943"/>
    </source>
</evidence>
<dbReference type="InterPro" id="IPR000683">
    <property type="entry name" value="Gfo/Idh/MocA-like_OxRdtase_N"/>
</dbReference>
<dbReference type="SUPFAM" id="SSF55347">
    <property type="entry name" value="Glyceraldehyde-3-phosphate dehydrogenase-like, C-terminal domain"/>
    <property type="match status" value="1"/>
</dbReference>
<dbReference type="PANTHER" id="PTHR22604">
    <property type="entry name" value="OXIDOREDUCTASES"/>
    <property type="match status" value="1"/>
</dbReference>